<feature type="region of interest" description="Disordered" evidence="1">
    <location>
        <begin position="440"/>
        <end position="492"/>
    </location>
</feature>
<evidence type="ECO:0000313" key="2">
    <source>
        <dbReference type="EMBL" id="CBJ48434.1"/>
    </source>
</evidence>
<feature type="region of interest" description="Disordered" evidence="1">
    <location>
        <begin position="529"/>
        <end position="563"/>
    </location>
</feature>
<dbReference type="EMBL" id="FN648375">
    <property type="protein sequence ID" value="CBJ48434.1"/>
    <property type="molecule type" value="Genomic_DNA"/>
</dbReference>
<organism evidence="2 3">
    <name type="scientific">Ectocarpus siliculosus</name>
    <name type="common">Brown alga</name>
    <name type="synonym">Conferva siliculosa</name>
    <dbReference type="NCBI Taxonomy" id="2880"/>
    <lineage>
        <taxon>Eukaryota</taxon>
        <taxon>Sar</taxon>
        <taxon>Stramenopiles</taxon>
        <taxon>Ochrophyta</taxon>
        <taxon>PX clade</taxon>
        <taxon>Phaeophyceae</taxon>
        <taxon>Ectocarpales</taxon>
        <taxon>Ectocarpaceae</taxon>
        <taxon>Ectocarpus</taxon>
    </lineage>
</organism>
<feature type="compositionally biased region" description="Basic and acidic residues" evidence="1">
    <location>
        <begin position="440"/>
        <end position="451"/>
    </location>
</feature>
<feature type="region of interest" description="Disordered" evidence="1">
    <location>
        <begin position="311"/>
        <end position="334"/>
    </location>
</feature>
<keyword evidence="3" id="KW-1185">Reference proteome</keyword>
<sequence length="821" mass="89375">MFTAVSFDNVHDCVYFTFSRTIGPNSQSIDTQDVPPALVLGSRSRSEAATTAIEPYDATPTKTTEDNPPTQFEAFEYQDLADVAETVKGAFDDLTGDILTKVNALVATYDENSAKQRQGLEECMVAFNKAVEGDLDTRLDTMTQQCTERHIEEKEKTEAAQAGLVELEEQTVARLEALGKVLKDRQETVLVALKHEREANTRKILASTLGDPLEEGRKLFNKQVEETELEGKLKQRRRLLDLNSQGVSVQQEEIEAAMLKASRDEVDNLMQVVDKMQNQQTKLLVTLQAEKKNISAMRQHVSKRLGASVDNESIAATPPREGGPSGGIKRHASKKGKTAALAVTAAFTMSNPGEGILDDGDSLDVISQLSGIELLHACERLENHNVTLRQRLAKLELQTMQKEHGGDEDELNKTDSRLPRVLETKKELEGKLEGLQMANEERSKELERIRGGGDVPTTKSAGPTTAMSSIPTTTETPGPVKRPDANGNGSDDFMATIEAETTTLTQKVKTLRRTLVFNLACKVMRRRFKDAGLGPGNDPNPPKGPIVVDDSQLEGAGDRGLPPDMQVHAARLEQKNAVQREIEQTERREQELQHAIENTTSTNRETLTDGDSTGKRLAGEVASGGEDVMEGGLGRGGSDANRGGVGEENGRRHTGKRPSTREDEGVGDGGEGQPKLKKSKVPSRMPTEAASVGTTAANMNASARIRTLQSMQATAQKRLDILQSLAAKNEEAAKENSLDAVDSEAVEAVLRNESIAREKALAVLDLLCSREMAKARARWLKQALERSMKEISAIKLRRVGAQSGVVSLSVIPDLEPPPHDG</sequence>
<dbReference type="InParanoid" id="D7FQA2"/>
<reference evidence="2 3" key="1">
    <citation type="journal article" date="2010" name="Nature">
        <title>The Ectocarpus genome and the independent evolution of multicellularity in brown algae.</title>
        <authorList>
            <person name="Cock J.M."/>
            <person name="Sterck L."/>
            <person name="Rouze P."/>
            <person name="Scornet D."/>
            <person name="Allen A.E."/>
            <person name="Amoutzias G."/>
            <person name="Anthouard V."/>
            <person name="Artiguenave F."/>
            <person name="Aury J.M."/>
            <person name="Badger J.H."/>
            <person name="Beszteri B."/>
            <person name="Billiau K."/>
            <person name="Bonnet E."/>
            <person name="Bothwell J.H."/>
            <person name="Bowler C."/>
            <person name="Boyen C."/>
            <person name="Brownlee C."/>
            <person name="Carrano C.J."/>
            <person name="Charrier B."/>
            <person name="Cho G.Y."/>
            <person name="Coelho S.M."/>
            <person name="Collen J."/>
            <person name="Corre E."/>
            <person name="Da Silva C."/>
            <person name="Delage L."/>
            <person name="Delaroque N."/>
            <person name="Dittami S.M."/>
            <person name="Doulbeau S."/>
            <person name="Elias M."/>
            <person name="Farnham G."/>
            <person name="Gachon C.M."/>
            <person name="Gschloessl B."/>
            <person name="Heesch S."/>
            <person name="Jabbari K."/>
            <person name="Jubin C."/>
            <person name="Kawai H."/>
            <person name="Kimura K."/>
            <person name="Kloareg B."/>
            <person name="Kupper F.C."/>
            <person name="Lang D."/>
            <person name="Le Bail A."/>
            <person name="Leblanc C."/>
            <person name="Lerouge P."/>
            <person name="Lohr M."/>
            <person name="Lopez P.J."/>
            <person name="Martens C."/>
            <person name="Maumus F."/>
            <person name="Michel G."/>
            <person name="Miranda-Saavedra D."/>
            <person name="Morales J."/>
            <person name="Moreau H."/>
            <person name="Motomura T."/>
            <person name="Nagasato C."/>
            <person name="Napoli C.A."/>
            <person name="Nelson D.R."/>
            <person name="Nyvall-Collen P."/>
            <person name="Peters A.F."/>
            <person name="Pommier C."/>
            <person name="Potin P."/>
            <person name="Poulain J."/>
            <person name="Quesneville H."/>
            <person name="Read B."/>
            <person name="Rensing S.A."/>
            <person name="Ritter A."/>
            <person name="Rousvoal S."/>
            <person name="Samanta M."/>
            <person name="Samson G."/>
            <person name="Schroeder D.C."/>
            <person name="Segurens B."/>
            <person name="Strittmatter M."/>
            <person name="Tonon T."/>
            <person name="Tregear J.W."/>
            <person name="Valentin K."/>
            <person name="von Dassow P."/>
            <person name="Yamagishi T."/>
            <person name="Van de Peer Y."/>
            <person name="Wincker P."/>
        </authorList>
    </citation>
    <scope>NUCLEOTIDE SEQUENCE [LARGE SCALE GENOMIC DNA]</scope>
    <source>
        <strain evidence="3">Ec32 / CCAP1310/4</strain>
    </source>
</reference>
<feature type="compositionally biased region" description="Basic and acidic residues" evidence="1">
    <location>
        <begin position="579"/>
        <end position="594"/>
    </location>
</feature>
<feature type="compositionally biased region" description="Gly residues" evidence="1">
    <location>
        <begin position="631"/>
        <end position="647"/>
    </location>
</feature>
<name>D7FQA2_ECTSI</name>
<dbReference type="EMBL" id="FN649727">
    <property type="protein sequence ID" value="CBJ48434.1"/>
    <property type="molecule type" value="Genomic_DNA"/>
</dbReference>
<dbReference type="AlphaFoldDB" id="D7FQA2"/>
<feature type="region of interest" description="Disordered" evidence="1">
    <location>
        <begin position="42"/>
        <end position="68"/>
    </location>
</feature>
<gene>
    <name evidence="2" type="ORF">Esi_0002_0243</name>
</gene>
<evidence type="ECO:0000313" key="3">
    <source>
        <dbReference type="Proteomes" id="UP000002630"/>
    </source>
</evidence>
<dbReference type="Proteomes" id="UP000002630">
    <property type="component" value="Linkage Group LG02"/>
</dbReference>
<feature type="region of interest" description="Disordered" evidence="1">
    <location>
        <begin position="579"/>
        <end position="691"/>
    </location>
</feature>
<feature type="compositionally biased region" description="Polar residues" evidence="1">
    <location>
        <begin position="457"/>
        <end position="476"/>
    </location>
</feature>
<accession>D7FQA2</accession>
<feature type="compositionally biased region" description="Polar residues" evidence="1">
    <location>
        <begin position="596"/>
        <end position="611"/>
    </location>
</feature>
<proteinExistence type="predicted"/>
<evidence type="ECO:0000256" key="1">
    <source>
        <dbReference type="SAM" id="MobiDB-lite"/>
    </source>
</evidence>
<protein>
    <submittedName>
        <fullName evidence="2">Uncharacterized protein</fullName>
    </submittedName>
</protein>